<dbReference type="SUPFAM" id="SSF57850">
    <property type="entry name" value="RING/U-box"/>
    <property type="match status" value="1"/>
</dbReference>
<dbReference type="InterPro" id="IPR029000">
    <property type="entry name" value="Cyclophilin-like_dom_sf"/>
</dbReference>
<dbReference type="GO" id="GO:0003755">
    <property type="term" value="F:peptidyl-prolyl cis-trans isomerase activity"/>
    <property type="evidence" value="ECO:0007669"/>
    <property type="project" value="UniProtKB-KW"/>
</dbReference>
<dbReference type="Proteomes" id="UP001211065">
    <property type="component" value="Unassembled WGS sequence"/>
</dbReference>
<dbReference type="InterPro" id="IPR020892">
    <property type="entry name" value="Cyclophilin-type_PPIase_CS"/>
</dbReference>
<evidence type="ECO:0000259" key="13">
    <source>
        <dbReference type="PROSITE" id="PS51698"/>
    </source>
</evidence>
<evidence type="ECO:0000256" key="5">
    <source>
        <dbReference type="ARBA" id="ARBA00007930"/>
    </source>
</evidence>
<dbReference type="PROSITE" id="PS00170">
    <property type="entry name" value="CSA_PPIASE_1"/>
    <property type="match status" value="1"/>
</dbReference>
<accession>A0AAD5U6A0</accession>
<keyword evidence="6" id="KW-0808">Transferase</keyword>
<dbReference type="GO" id="GO:0006457">
    <property type="term" value="P:protein folding"/>
    <property type="evidence" value="ECO:0007669"/>
    <property type="project" value="InterPro"/>
</dbReference>
<dbReference type="Gene3D" id="3.30.40.10">
    <property type="entry name" value="Zinc/RING finger domain, C3HC4 (zinc finger)"/>
    <property type="match status" value="1"/>
</dbReference>
<dbReference type="InterPro" id="IPR000467">
    <property type="entry name" value="G_patch_dom"/>
</dbReference>
<comment type="catalytic activity">
    <reaction evidence="1">
        <text>S-ubiquitinyl-[E2 ubiquitin-conjugating enzyme]-L-cysteine + [acceptor protein]-L-lysine = [E2 ubiquitin-conjugating enzyme]-L-cysteine + N(6)-ubiquitinyl-[acceptor protein]-L-lysine.</text>
        <dbReference type="EC" id="2.3.2.27"/>
    </reaction>
</comment>
<proteinExistence type="inferred from homology"/>
<sequence>MEGGGAKKKPTHSQFKRLPFNCCALTFTPFEHPVMSIHPESNIATVYDLTSIIPFLKKHNVDPCSGLPLTHSDLIKLNFEKNSEDEYICPITFKVFNDHSNIVAIKTTGNVYSFDAVEKLNIKVKNWKDLLNETPFKRSDIITIQDPHNLTNKDISSFHYVKNNIEVKENKEIIFIKSTSGTSDRVLATLKKKEEEESQHKNNVTKSFVSKNDNYNAAPFSTGKTSASFTSTGVSVSTKTDAFLYSEVDYLLQNIPKSKKAFISLKTNLGDLNLELFCGDCPKACYNFIMLSKRGDYNNSTFHRVIKNFMAQAGKTKENKSIYGKDFEDEFKPNLLHDKRGLLCLANHGKNTNSTHVFAKNEMLKYGWQDGTGLGAKQDGIKKAVKVDFKNDTKGVGNKDDWSYAWWDHAFNKASSNIIIEKDDTGDIKINAKVKRIIKEEMTIAEVKNEKQNFLYSSFVKSKTAAEIEETEKDYSIKVSDKELLEACEGRTARKGARVEQVEKIRRVEVFGELDNNVNADIKEGETKLSLKRKTVENDDIDEKLITTGML</sequence>
<feature type="domain" description="U-box" evidence="13">
    <location>
        <begin position="16"/>
        <end position="94"/>
    </location>
</feature>
<dbReference type="InterPro" id="IPR026951">
    <property type="entry name" value="PPIL2_U-box_dom"/>
</dbReference>
<comment type="similarity">
    <text evidence="5">Belongs to the cyclophilin-type PPIase family. PPIL2 subfamily.</text>
</comment>
<dbReference type="GO" id="GO:0016567">
    <property type="term" value="P:protein ubiquitination"/>
    <property type="evidence" value="ECO:0007669"/>
    <property type="project" value="InterPro"/>
</dbReference>
<keyword evidence="9 14" id="KW-0413">Isomerase</keyword>
<dbReference type="AlphaFoldDB" id="A0AAD5U6A0"/>
<evidence type="ECO:0000259" key="12">
    <source>
        <dbReference type="PROSITE" id="PS50174"/>
    </source>
</evidence>
<organism evidence="14 15">
    <name type="scientific">Clydaea vesicula</name>
    <dbReference type="NCBI Taxonomy" id="447962"/>
    <lineage>
        <taxon>Eukaryota</taxon>
        <taxon>Fungi</taxon>
        <taxon>Fungi incertae sedis</taxon>
        <taxon>Chytridiomycota</taxon>
        <taxon>Chytridiomycota incertae sedis</taxon>
        <taxon>Chytridiomycetes</taxon>
        <taxon>Lobulomycetales</taxon>
        <taxon>Lobulomycetaceae</taxon>
        <taxon>Clydaea</taxon>
    </lineage>
</organism>
<comment type="caution">
    <text evidence="14">The sequence shown here is derived from an EMBL/GenBank/DDBJ whole genome shotgun (WGS) entry which is preliminary data.</text>
</comment>
<dbReference type="SUPFAM" id="SSF50891">
    <property type="entry name" value="Cyclophilin-like"/>
    <property type="match status" value="1"/>
</dbReference>
<gene>
    <name evidence="14" type="primary">CYP8</name>
    <name evidence="14" type="ORF">HK099_008334</name>
</gene>
<keyword evidence="10" id="KW-0539">Nucleus</keyword>
<comment type="subcellular location">
    <subcellularLocation>
        <location evidence="4">Nucleus</location>
    </subcellularLocation>
</comment>
<dbReference type="GO" id="GO:0003676">
    <property type="term" value="F:nucleic acid binding"/>
    <property type="evidence" value="ECO:0007669"/>
    <property type="project" value="InterPro"/>
</dbReference>
<dbReference type="PRINTS" id="PR00153">
    <property type="entry name" value="CSAPPISMRASE"/>
</dbReference>
<comment type="catalytic activity">
    <reaction evidence="2">
        <text>[protein]-peptidylproline (omega=180) = [protein]-peptidylproline (omega=0)</text>
        <dbReference type="Rhea" id="RHEA:16237"/>
        <dbReference type="Rhea" id="RHEA-COMP:10747"/>
        <dbReference type="Rhea" id="RHEA-COMP:10748"/>
        <dbReference type="ChEBI" id="CHEBI:83833"/>
        <dbReference type="ChEBI" id="CHEBI:83834"/>
        <dbReference type="EC" id="5.2.1.8"/>
    </reaction>
</comment>
<keyword evidence="8" id="KW-0697">Rotamase</keyword>
<protein>
    <submittedName>
        <fullName evidence="14">Peptidyl-prolyl cis-trans isomerase cyp8</fullName>
    </submittedName>
</protein>
<evidence type="ECO:0000256" key="2">
    <source>
        <dbReference type="ARBA" id="ARBA00000971"/>
    </source>
</evidence>
<evidence type="ECO:0000256" key="10">
    <source>
        <dbReference type="ARBA" id="ARBA00023242"/>
    </source>
</evidence>
<name>A0AAD5U6A0_9FUNG</name>
<evidence type="ECO:0000313" key="14">
    <source>
        <dbReference type="EMBL" id="KAJ3224535.1"/>
    </source>
</evidence>
<evidence type="ECO:0000256" key="8">
    <source>
        <dbReference type="ARBA" id="ARBA00023110"/>
    </source>
</evidence>
<dbReference type="PANTHER" id="PTHR45625:SF4">
    <property type="entry name" value="PEPTIDYLPROLYL ISOMERASE DOMAIN AND WD REPEAT-CONTAINING PROTEIN 1"/>
    <property type="match status" value="1"/>
</dbReference>
<evidence type="ECO:0000256" key="9">
    <source>
        <dbReference type="ARBA" id="ARBA00023235"/>
    </source>
</evidence>
<dbReference type="GO" id="GO:0071013">
    <property type="term" value="C:catalytic step 2 spliceosome"/>
    <property type="evidence" value="ECO:0007669"/>
    <property type="project" value="TreeGrafter"/>
</dbReference>
<dbReference type="CDD" id="cd16663">
    <property type="entry name" value="RING-Ubox_PPIL2"/>
    <property type="match status" value="1"/>
</dbReference>
<dbReference type="GO" id="GO:0061630">
    <property type="term" value="F:ubiquitin protein ligase activity"/>
    <property type="evidence" value="ECO:0007669"/>
    <property type="project" value="UniProtKB-EC"/>
</dbReference>
<evidence type="ECO:0000313" key="15">
    <source>
        <dbReference type="Proteomes" id="UP001211065"/>
    </source>
</evidence>
<dbReference type="Gene3D" id="2.40.100.10">
    <property type="entry name" value="Cyclophilin-like"/>
    <property type="match status" value="1"/>
</dbReference>
<evidence type="ECO:0000256" key="6">
    <source>
        <dbReference type="ARBA" id="ARBA00022679"/>
    </source>
</evidence>
<dbReference type="Pfam" id="PF01585">
    <property type="entry name" value="G-patch"/>
    <property type="match status" value="1"/>
</dbReference>
<evidence type="ECO:0000256" key="4">
    <source>
        <dbReference type="ARBA" id="ARBA00004123"/>
    </source>
</evidence>
<evidence type="ECO:0000256" key="3">
    <source>
        <dbReference type="ARBA" id="ARBA00003697"/>
    </source>
</evidence>
<feature type="domain" description="G-patch" evidence="12">
    <location>
        <begin position="355"/>
        <end position="401"/>
    </location>
</feature>
<evidence type="ECO:0000256" key="1">
    <source>
        <dbReference type="ARBA" id="ARBA00000900"/>
    </source>
</evidence>
<dbReference type="PROSITE" id="PS50072">
    <property type="entry name" value="CSA_PPIASE_2"/>
    <property type="match status" value="1"/>
</dbReference>
<evidence type="ECO:0000259" key="11">
    <source>
        <dbReference type="PROSITE" id="PS50072"/>
    </source>
</evidence>
<dbReference type="SMART" id="SM00443">
    <property type="entry name" value="G_patch"/>
    <property type="match status" value="1"/>
</dbReference>
<feature type="domain" description="PPIase cyclophilin-type" evidence="11">
    <location>
        <begin position="267"/>
        <end position="425"/>
    </location>
</feature>
<dbReference type="PROSITE" id="PS51698">
    <property type="entry name" value="U_BOX"/>
    <property type="match status" value="1"/>
</dbReference>
<dbReference type="PROSITE" id="PS50174">
    <property type="entry name" value="G_PATCH"/>
    <property type="match status" value="1"/>
</dbReference>
<dbReference type="InterPro" id="IPR013083">
    <property type="entry name" value="Znf_RING/FYVE/PHD"/>
</dbReference>
<dbReference type="InterPro" id="IPR044666">
    <property type="entry name" value="Cyclophilin_A-like"/>
</dbReference>
<dbReference type="InterPro" id="IPR003613">
    <property type="entry name" value="Ubox_domain"/>
</dbReference>
<dbReference type="Pfam" id="PF04641">
    <property type="entry name" value="Rtf2"/>
    <property type="match status" value="1"/>
</dbReference>
<comment type="function">
    <text evidence="3">May catalyze the cis-trans isomerization of proline imidic peptide bonds in oligopeptides thereby assisting the folding of proteins. May also function as a chaperone, playing a role in intracellular transport of proteins. May also have a protein ubiquitin ligase activity acting as an E3 ubiquitin protein ligase or as a ubiquitin-ubiquitin ligase promoting elongation of ubiquitin chains on proteins.</text>
</comment>
<keyword evidence="7" id="KW-0833">Ubl conjugation pathway</keyword>
<dbReference type="EMBL" id="JADGJW010000090">
    <property type="protein sequence ID" value="KAJ3224535.1"/>
    <property type="molecule type" value="Genomic_DNA"/>
</dbReference>
<reference evidence="14" key="1">
    <citation type="submission" date="2020-05" db="EMBL/GenBank/DDBJ databases">
        <title>Phylogenomic resolution of chytrid fungi.</title>
        <authorList>
            <person name="Stajich J.E."/>
            <person name="Amses K."/>
            <person name="Simmons R."/>
            <person name="Seto K."/>
            <person name="Myers J."/>
            <person name="Bonds A."/>
            <person name="Quandt C.A."/>
            <person name="Barry K."/>
            <person name="Liu P."/>
            <person name="Grigoriev I."/>
            <person name="Longcore J.E."/>
            <person name="James T.Y."/>
        </authorList>
    </citation>
    <scope>NUCLEOTIDE SEQUENCE</scope>
    <source>
        <strain evidence="14">JEL0476</strain>
    </source>
</reference>
<dbReference type="PANTHER" id="PTHR45625">
    <property type="entry name" value="PEPTIDYL-PROLYL CIS-TRANS ISOMERASE-RELATED"/>
    <property type="match status" value="1"/>
</dbReference>
<dbReference type="InterPro" id="IPR002130">
    <property type="entry name" value="Cyclophilin-type_PPIase_dom"/>
</dbReference>
<dbReference type="Pfam" id="PF00160">
    <property type="entry name" value="Pro_isomerase"/>
    <property type="match status" value="1"/>
</dbReference>
<keyword evidence="15" id="KW-1185">Reference proteome</keyword>
<evidence type="ECO:0000256" key="7">
    <source>
        <dbReference type="ARBA" id="ARBA00022786"/>
    </source>
</evidence>
<dbReference type="SMART" id="SM00504">
    <property type="entry name" value="Ubox"/>
    <property type="match status" value="1"/>
</dbReference>